<proteinExistence type="predicted"/>
<dbReference type="InterPro" id="IPR050755">
    <property type="entry name" value="TRAFAC_YlqF/YawG_RiboMat"/>
</dbReference>
<dbReference type="InterPro" id="IPR030378">
    <property type="entry name" value="G_CP_dom"/>
</dbReference>
<evidence type="ECO:0000313" key="4">
    <source>
        <dbReference type="EMBL" id="BBL45777.1"/>
    </source>
</evidence>
<keyword evidence="2" id="KW-0342">GTP-binding</keyword>
<keyword evidence="5" id="KW-1185">Reference proteome</keyword>
<dbReference type="PROSITE" id="PS51721">
    <property type="entry name" value="G_CP"/>
    <property type="match status" value="1"/>
</dbReference>
<dbReference type="InterPro" id="IPR006073">
    <property type="entry name" value="GTP-bd"/>
</dbReference>
<evidence type="ECO:0000256" key="1">
    <source>
        <dbReference type="ARBA" id="ARBA00022741"/>
    </source>
</evidence>
<evidence type="ECO:0000313" key="5">
    <source>
        <dbReference type="Proteomes" id="UP001055553"/>
    </source>
</evidence>
<dbReference type="InterPro" id="IPR027417">
    <property type="entry name" value="P-loop_NTPase"/>
</dbReference>
<accession>A0A915WT22</accession>
<evidence type="ECO:0000256" key="2">
    <source>
        <dbReference type="ARBA" id="ARBA00023134"/>
    </source>
</evidence>
<dbReference type="PANTHER" id="PTHR11089:SF30">
    <property type="entry name" value="GUANINE NUCLEOTIDE-BINDING PROTEIN-LIKE 3 HOMOLOG"/>
    <property type="match status" value="1"/>
</dbReference>
<dbReference type="EMBL" id="AP019769">
    <property type="protein sequence ID" value="BBL45777.1"/>
    <property type="molecule type" value="Genomic_DNA"/>
</dbReference>
<keyword evidence="1" id="KW-0547">Nucleotide-binding</keyword>
<dbReference type="Pfam" id="PF01926">
    <property type="entry name" value="MMR_HSR1"/>
    <property type="match status" value="1"/>
</dbReference>
<name>A0A915WT22_9ARCH</name>
<feature type="domain" description="CP-type G" evidence="3">
    <location>
        <begin position="9"/>
        <end position="163"/>
    </location>
</feature>
<dbReference type="GO" id="GO:0005525">
    <property type="term" value="F:GTP binding"/>
    <property type="evidence" value="ECO:0007669"/>
    <property type="project" value="UniProtKB-KW"/>
</dbReference>
<dbReference type="KEGG" id="naer:MJ1_0630"/>
<protein>
    <submittedName>
        <fullName evidence="4">GTP-binding protein</fullName>
    </submittedName>
</protein>
<dbReference type="AlphaFoldDB" id="A0A915WT22"/>
<dbReference type="SUPFAM" id="SSF52540">
    <property type="entry name" value="P-loop containing nucleoside triphosphate hydrolases"/>
    <property type="match status" value="1"/>
</dbReference>
<organism evidence="4 5">
    <name type="scientific">Nanobdella aerobiophila</name>
    <dbReference type="NCBI Taxonomy" id="2586965"/>
    <lineage>
        <taxon>Archaea</taxon>
        <taxon>Nanobdellota</taxon>
        <taxon>Nanobdellia</taxon>
        <taxon>Nanobdellales</taxon>
        <taxon>Nanobdellaceae</taxon>
        <taxon>Nanobdella</taxon>
    </lineage>
</organism>
<dbReference type="PRINTS" id="PR00326">
    <property type="entry name" value="GTP1OBG"/>
</dbReference>
<dbReference type="Gene3D" id="3.40.50.300">
    <property type="entry name" value="P-loop containing nucleotide triphosphate hydrolases"/>
    <property type="match status" value="1"/>
</dbReference>
<dbReference type="PANTHER" id="PTHR11089">
    <property type="entry name" value="GTP-BINDING PROTEIN-RELATED"/>
    <property type="match status" value="1"/>
</dbReference>
<sequence length="250" mass="29674">MLILIYMDKKIMEIISRSDILLEILDSRFPKSCRLYSIEKYIKNFNKKLILVLNKSDLVPEDFLDIVVDAFNNEFPTVYVSTKTRRGSRLLRKMIKDISNKNKEKIYIGLFGYPNTGKSSISNLLTGRKRSLTSPSPGFTKGLQMIRLSRRYYIIDSPGIILPREEYKMAILGSIRIENIKFPEKAVFYLYKHIGKSPFKDYYNIEFNNFKDLYDKLRKKYNIKDKNWIKRISIIILNDWYKGNIRGYWL</sequence>
<evidence type="ECO:0000259" key="3">
    <source>
        <dbReference type="PROSITE" id="PS51721"/>
    </source>
</evidence>
<dbReference type="Proteomes" id="UP001055553">
    <property type="component" value="Chromosome"/>
</dbReference>
<reference evidence="5" key="1">
    <citation type="journal article" date="2022" name="Int. J. Syst. Evol. Microbiol.">
        <title>Nanobdella aerobiophila gen. nov., sp. nov., a thermoacidophilic, obligate ectosymbiotic archaeon, and proposal of Nanobdellaceae fam. nov., Nanobdellales ord. nov. and Nanobdellia class. nov.</title>
        <authorList>
            <person name="Kato S."/>
            <person name="Ogasawara A."/>
            <person name="Itoh T."/>
            <person name="Sakai H.D."/>
            <person name="Shimizu M."/>
            <person name="Yuki M."/>
            <person name="Kaneko M."/>
            <person name="Takashina T."/>
            <person name="Ohkuma M."/>
        </authorList>
    </citation>
    <scope>NUCLEOTIDE SEQUENCE [LARGE SCALE GENOMIC DNA]</scope>
    <source>
        <strain evidence="5">MJ1</strain>
    </source>
</reference>
<gene>
    <name evidence="4" type="ORF">MJ1_0630</name>
</gene>